<name>A0ABM8J0W9_9CREN</name>
<dbReference type="Gene3D" id="3.10.20.30">
    <property type="match status" value="1"/>
</dbReference>
<organism evidence="3 4">
    <name type="scientific">Pyrodictium abyssi</name>
    <dbReference type="NCBI Taxonomy" id="54256"/>
    <lineage>
        <taxon>Archaea</taxon>
        <taxon>Thermoproteota</taxon>
        <taxon>Thermoprotei</taxon>
        <taxon>Desulfurococcales</taxon>
        <taxon>Pyrodictiaceae</taxon>
        <taxon>Pyrodictium</taxon>
    </lineage>
</organism>
<sequence length="409" mass="45844">MAEALEALARRRREGDAAVPANLPPEAQAKLAKYSEAKTIEDKIKALEEFLSAVPKHKGVENLLLWAKRRLAELREELEEQRRKKKGGGGPRIFIEKEGAAQIAVIGPPNTGKSLLVHRLTGARTRVADYPFATTLPTPGMLPYKDIYFQLVDTPPLSEDAPQYIPRIAGIARNADAVIVVVSLEEDALEQYKLVRDILAEHGVFIEKPRGTVRIEKGGEHGVQVLGTGRILDGTVKDVERVLSRYRIYRAKVYIEGEVTLDDIEMAVLRSSVYRPAIVLANKADVPGAAESYRRLYEYLAGRREKSVWLLPVSARTGYNLDKLGELLFRRLDVIRVYTKRPNSEPSKTPVVLRRGATVRDLATKIHSDLLEYFEYAKVWGPSAKYPGERVGLDHVLEDGDIVEIHSRR</sequence>
<dbReference type="Pfam" id="PF01926">
    <property type="entry name" value="MMR_HSR1"/>
    <property type="match status" value="1"/>
</dbReference>
<reference evidence="3 4" key="1">
    <citation type="submission" date="2023-09" db="EMBL/GenBank/DDBJ databases">
        <title>Pyrofollis japonicus gen. nov. sp. nov., a novel member of the family Pyrodictiaceae isolated from the Iheya North hydrothermal field.</title>
        <authorList>
            <person name="Miyazaki U."/>
            <person name="Sanari M."/>
            <person name="Tame A."/>
            <person name="Kitajima M."/>
            <person name="Okamoto A."/>
            <person name="Sawayama S."/>
            <person name="Miyazaki J."/>
            <person name="Takai K."/>
            <person name="Nakagawa S."/>
        </authorList>
    </citation>
    <scope>NUCLEOTIDE SEQUENCE [LARGE SCALE GENOMIC DNA]</scope>
    <source>
        <strain evidence="3 4">AV2</strain>
    </source>
</reference>
<keyword evidence="1" id="KW-0342">GTP-binding</keyword>
<dbReference type="InterPro" id="IPR031662">
    <property type="entry name" value="GTP-binding_2"/>
</dbReference>
<dbReference type="InterPro" id="IPR004095">
    <property type="entry name" value="TGS"/>
</dbReference>
<dbReference type="PRINTS" id="PR00326">
    <property type="entry name" value="GTP1OBG"/>
</dbReference>
<accession>A0ABM8J0W9</accession>
<dbReference type="Pfam" id="PF02824">
    <property type="entry name" value="TGS"/>
    <property type="match status" value="1"/>
</dbReference>
<evidence type="ECO:0000256" key="1">
    <source>
        <dbReference type="ARBA" id="ARBA00023134"/>
    </source>
</evidence>
<dbReference type="Gene3D" id="3.40.50.300">
    <property type="entry name" value="P-loop containing nucleotide triphosphate hydrolases"/>
    <property type="match status" value="2"/>
</dbReference>
<protein>
    <submittedName>
        <fullName evidence="3">GTP-binding protein</fullName>
    </submittedName>
</protein>
<dbReference type="PANTHER" id="PTHR43127">
    <property type="entry name" value="DEVELOPMENTALLY-REGULATED GTP-BINDING PROTEIN 2"/>
    <property type="match status" value="1"/>
</dbReference>
<dbReference type="InterPro" id="IPR045001">
    <property type="entry name" value="DRG"/>
</dbReference>
<evidence type="ECO:0000313" key="3">
    <source>
        <dbReference type="EMBL" id="BES82670.1"/>
    </source>
</evidence>
<dbReference type="SUPFAM" id="SSF81271">
    <property type="entry name" value="TGS-like"/>
    <property type="match status" value="1"/>
</dbReference>
<keyword evidence="1" id="KW-0547">Nucleotide-binding</keyword>
<keyword evidence="4" id="KW-1185">Reference proteome</keyword>
<dbReference type="CDD" id="cd01666">
    <property type="entry name" value="TGS_DRG"/>
    <property type="match status" value="1"/>
</dbReference>
<dbReference type="InterPro" id="IPR012676">
    <property type="entry name" value="TGS-like"/>
</dbReference>
<dbReference type="Proteomes" id="UP001341135">
    <property type="component" value="Chromosome"/>
</dbReference>
<feature type="domain" description="TGS" evidence="2">
    <location>
        <begin position="333"/>
        <end position="407"/>
    </location>
</feature>
<gene>
    <name evidence="3" type="ORF">PABY_22370</name>
</gene>
<dbReference type="SUPFAM" id="SSF52540">
    <property type="entry name" value="P-loop containing nucleoside triphosphate hydrolases"/>
    <property type="match status" value="1"/>
</dbReference>
<dbReference type="EMBL" id="AP028907">
    <property type="protein sequence ID" value="BES82670.1"/>
    <property type="molecule type" value="Genomic_DNA"/>
</dbReference>
<dbReference type="Pfam" id="PF16897">
    <property type="entry name" value="MMR_HSR1_Xtn"/>
    <property type="match status" value="1"/>
</dbReference>
<proteinExistence type="predicted"/>
<evidence type="ECO:0000259" key="2">
    <source>
        <dbReference type="PROSITE" id="PS51880"/>
    </source>
</evidence>
<dbReference type="InterPro" id="IPR012675">
    <property type="entry name" value="Beta-grasp_dom_sf"/>
</dbReference>
<dbReference type="InterPro" id="IPR027417">
    <property type="entry name" value="P-loop_NTPase"/>
</dbReference>
<evidence type="ECO:0000313" key="4">
    <source>
        <dbReference type="Proteomes" id="UP001341135"/>
    </source>
</evidence>
<dbReference type="InterPro" id="IPR006073">
    <property type="entry name" value="GTP-bd"/>
</dbReference>
<dbReference type="PROSITE" id="PS51880">
    <property type="entry name" value="TGS"/>
    <property type="match status" value="1"/>
</dbReference>